<dbReference type="Proteomes" id="UP000053825">
    <property type="component" value="Unassembled WGS sequence"/>
</dbReference>
<keyword evidence="2" id="KW-1185">Reference proteome</keyword>
<sequence>RPRIARPTLQKIDELGWERSSKNDQFLPTGIEKLPEIWQKIFESNY</sequence>
<protein>
    <submittedName>
        <fullName evidence="1">Uncharacterized protein</fullName>
    </submittedName>
</protein>
<accession>A0A0L7QPU5</accession>
<evidence type="ECO:0000313" key="2">
    <source>
        <dbReference type="Proteomes" id="UP000053825"/>
    </source>
</evidence>
<dbReference type="AlphaFoldDB" id="A0A0L7QPU5"/>
<organism evidence="1 2">
    <name type="scientific">Habropoda laboriosa</name>
    <dbReference type="NCBI Taxonomy" id="597456"/>
    <lineage>
        <taxon>Eukaryota</taxon>
        <taxon>Metazoa</taxon>
        <taxon>Ecdysozoa</taxon>
        <taxon>Arthropoda</taxon>
        <taxon>Hexapoda</taxon>
        <taxon>Insecta</taxon>
        <taxon>Pterygota</taxon>
        <taxon>Neoptera</taxon>
        <taxon>Endopterygota</taxon>
        <taxon>Hymenoptera</taxon>
        <taxon>Apocrita</taxon>
        <taxon>Aculeata</taxon>
        <taxon>Apoidea</taxon>
        <taxon>Anthophila</taxon>
        <taxon>Apidae</taxon>
        <taxon>Habropoda</taxon>
    </lineage>
</organism>
<feature type="non-terminal residue" evidence="1">
    <location>
        <position position="1"/>
    </location>
</feature>
<evidence type="ECO:0000313" key="1">
    <source>
        <dbReference type="EMBL" id="KOC60506.1"/>
    </source>
</evidence>
<reference evidence="1 2" key="1">
    <citation type="submission" date="2015-07" db="EMBL/GenBank/DDBJ databases">
        <title>The genome of Habropoda laboriosa.</title>
        <authorList>
            <person name="Pan H."/>
            <person name="Kapheim K."/>
        </authorList>
    </citation>
    <scope>NUCLEOTIDE SEQUENCE [LARGE SCALE GENOMIC DNA]</scope>
    <source>
        <strain evidence="1">0110345459</strain>
    </source>
</reference>
<name>A0A0L7QPU5_9HYME</name>
<proteinExistence type="predicted"/>
<dbReference type="EMBL" id="KQ414817">
    <property type="protein sequence ID" value="KOC60506.1"/>
    <property type="molecule type" value="Genomic_DNA"/>
</dbReference>
<gene>
    <name evidence="1" type="ORF">WH47_08074</name>
</gene>